<protein>
    <submittedName>
        <fullName evidence="3">Type II toxin-antitoxin system RelE/ParE family toxin</fullName>
    </submittedName>
</protein>
<dbReference type="InterPro" id="IPR035093">
    <property type="entry name" value="RelE/ParE_toxin_dom_sf"/>
</dbReference>
<keyword evidence="4" id="KW-1185">Reference proteome</keyword>
<accession>A0A4Q9GUH6</accession>
<evidence type="ECO:0000313" key="4">
    <source>
        <dbReference type="Proteomes" id="UP000292120"/>
    </source>
</evidence>
<dbReference type="PANTHER" id="PTHR33755">
    <property type="entry name" value="TOXIN PARE1-RELATED"/>
    <property type="match status" value="1"/>
</dbReference>
<dbReference type="InterPro" id="IPR051803">
    <property type="entry name" value="TA_system_RelE-like_toxin"/>
</dbReference>
<dbReference type="OrthoDB" id="121597at2"/>
<evidence type="ECO:0000256" key="2">
    <source>
        <dbReference type="ARBA" id="ARBA00022649"/>
    </source>
</evidence>
<dbReference type="Gene3D" id="3.30.2310.20">
    <property type="entry name" value="RelE-like"/>
    <property type="match status" value="1"/>
</dbReference>
<dbReference type="Proteomes" id="UP000292120">
    <property type="component" value="Unassembled WGS sequence"/>
</dbReference>
<reference evidence="3 4" key="1">
    <citation type="submission" date="2019-02" db="EMBL/GenBank/DDBJ databases">
        <title>Aquabacterium sp. strain KMB7.</title>
        <authorList>
            <person name="Chen W.-M."/>
        </authorList>
    </citation>
    <scope>NUCLEOTIDE SEQUENCE [LARGE SCALE GENOMIC DNA]</scope>
    <source>
        <strain evidence="3 4">KMB7</strain>
    </source>
</reference>
<proteinExistence type="inferred from homology"/>
<organism evidence="3 4">
    <name type="scientific">Aquabacterium lacunae</name>
    <dbReference type="NCBI Taxonomy" id="2528630"/>
    <lineage>
        <taxon>Bacteria</taxon>
        <taxon>Pseudomonadati</taxon>
        <taxon>Pseudomonadota</taxon>
        <taxon>Betaproteobacteria</taxon>
        <taxon>Burkholderiales</taxon>
        <taxon>Aquabacterium</taxon>
    </lineage>
</organism>
<dbReference type="EMBL" id="SIXI01000011">
    <property type="protein sequence ID" value="TBO27598.1"/>
    <property type="molecule type" value="Genomic_DNA"/>
</dbReference>
<gene>
    <name evidence="3" type="ORF">EYS42_16655</name>
</gene>
<keyword evidence="2" id="KW-1277">Toxin-antitoxin system</keyword>
<dbReference type="InterPro" id="IPR007712">
    <property type="entry name" value="RelE/ParE_toxin"/>
</dbReference>
<comment type="caution">
    <text evidence="3">The sequence shown here is derived from an EMBL/GenBank/DDBJ whole genome shotgun (WGS) entry which is preliminary data.</text>
</comment>
<comment type="similarity">
    <text evidence="1">Belongs to the RelE toxin family.</text>
</comment>
<dbReference type="PANTHER" id="PTHR33755:SF7">
    <property type="entry name" value="TOXIN MODULE OF TOXIN-ANTITOXIN SYSTEM RELE_STBE FAMILY"/>
    <property type="match status" value="1"/>
</dbReference>
<dbReference type="AlphaFoldDB" id="A0A4Q9GUH6"/>
<dbReference type="RefSeq" id="WP_130969336.1">
    <property type="nucleotide sequence ID" value="NZ_SIXI01000011.1"/>
</dbReference>
<evidence type="ECO:0000313" key="3">
    <source>
        <dbReference type="EMBL" id="TBO27598.1"/>
    </source>
</evidence>
<dbReference type="Pfam" id="PF05016">
    <property type="entry name" value="ParE_toxin"/>
    <property type="match status" value="1"/>
</dbReference>
<name>A0A4Q9GUH6_9BURK</name>
<sequence length="92" mass="10910">MKITWTKAAMGDLVRLHEFLKPVNQQAAAKAVQRLTDAPDVLKAQPRIGTKLAEFEPREVRYILAGDYEMRYEIRADEQIWILRIWHTREFR</sequence>
<evidence type="ECO:0000256" key="1">
    <source>
        <dbReference type="ARBA" id="ARBA00006226"/>
    </source>
</evidence>